<feature type="domain" description="C2H2-type" evidence="4">
    <location>
        <begin position="1414"/>
        <end position="1438"/>
    </location>
</feature>
<keyword evidence="2" id="KW-0812">Transmembrane</keyword>
<dbReference type="Gene3D" id="3.90.70.120">
    <property type="match status" value="1"/>
</dbReference>
<dbReference type="SMART" id="SM00355">
    <property type="entry name" value="ZnF_C2H2"/>
    <property type="match status" value="4"/>
</dbReference>
<comment type="caution">
    <text evidence="5">The sequence shown here is derived from an EMBL/GenBank/DDBJ whole genome shotgun (WGS) entry which is preliminary data.</text>
</comment>
<name>A0A9J6CMQ8_POLVA</name>
<dbReference type="PROSITE" id="PS00028">
    <property type="entry name" value="ZINC_FINGER_C2H2_1"/>
    <property type="match status" value="1"/>
</dbReference>
<protein>
    <recommendedName>
        <fullName evidence="4">C2H2-type domain-containing protein</fullName>
    </recommendedName>
</protein>
<reference evidence="5" key="1">
    <citation type="submission" date="2021-03" db="EMBL/GenBank/DDBJ databases">
        <title>Chromosome level genome of the anhydrobiotic midge Polypedilum vanderplanki.</title>
        <authorList>
            <person name="Yoshida Y."/>
            <person name="Kikawada T."/>
            <person name="Gusev O."/>
        </authorList>
    </citation>
    <scope>NUCLEOTIDE SEQUENCE</scope>
    <source>
        <strain evidence="5">NIAS01</strain>
        <tissue evidence="5">Whole body or cell culture</tissue>
    </source>
</reference>
<evidence type="ECO:0000259" key="4">
    <source>
        <dbReference type="PROSITE" id="PS00028"/>
    </source>
</evidence>
<keyword evidence="3" id="KW-0732">Signal</keyword>
<sequence length="1531" mass="178658">MKFLHYIVFFVLILINSSYQFQTREITVNVNFDSFDLEKVSENIEKILREKNCPKDLTEKDLCNRVYLYAETVAKNFNTLITQQDEKKAQSADDITITISDIDTNKFLCSQPQCDYVTTYIPEGLQKENRPKLLHFYDLLSNLKIFEEIRKIHSSASTSKALKGLMPIIKKQIIQKINKNERIGNLQNYIDRATFHQNTDNKFSISFKIDLESDDVFAYYGVYIITIGIVSGVIIISIIISIIICKTKQKKPSENFAMTSISKRDENSKNDVDKQNKNETFLLENEQRFNFQKTKIQDEERKSTNDQCVDGENMDQNDDFITFPYDEESEENEEEDDDDDEEEENNQRKKSGRKPKKVTTFEEKVEQDKKNCLWKLFFRGYECCVQITSPTESNIKHCFSIYKNEWIKFVVIYLLDIDDFRDNTKRLNKETMYDKLRPKIANRLHEIEWFQGRISRQSIQKKINNETAKLVGENFRNSLPLYYQPPNKKQKKSLNEENIHKVIQEINDTFKSSRIKERETKLINKKQVYDQNEDQPCTSTSAASSTQNAYVTTDKKENVSRILRASWDQGNLNVFPEFGGTQCFGMVLANIVRAAILPPSRWTKNILDENMIEGDRIFAQIHYMTRDNAQAFPIDKCGYLSIKNLDIIKQDFIMYDNAFALEYDDNWLCAGSLQDNINDGVISHTLLNAIRMLFIDHNAGVLVCASKSLGLMHYDDKYYFTDSHSCGPAGASAANGTACIIECDTIEELHRIVRRALPSQNVPFVINYIDVIHKVNTIERNTARAQALQEIETTPIVNETNDEQNEQQMQPQMREQQMQQQQEQQEFMEVDQEPLQIQEPMDQQTIKQMFESEIEKRKYLLKSIPLCRRQYSEKKTSRQIKKYDVLRKKIEDEIKIFKSNIKKIQKKDREGNLKLFKKIVESITEKKIPFTTSDYIPAQYIDEPSGLFGSFSNPSLELNVGNFTLRPIKSDMIKDPVSKAQIKATNELLNIWTQKTLQEPFKKALEKGILPHKEKENNKAIKVTNLDEFSVASPDDILQSNERKRKIWPQIQSNRNVNPVQSRRKVDFSDATIYEQDMTKKTHPRAQSPKGYEFPDSKNLIKLLETYELNKMKESGKEVPTTDDIDKQCPIVTCKRISYNKKSRTLCLLHKAIIRLMMKKTWGLKCRVIGCNNKGNPEKLELCGTCSLVDISQRRPIVPIQNAGEFSPAQIRRMVYSDFQTRVIPYVREIIVYHYPEKIKFEFIRVYDGITKAGLIKRLIFHDHPDSYTKNFFSAIRMNVFDKLNDLCLYEELLTNYIIEIFGITSVLNKQRGGLVSSNYAENFVRGENYLLIYFDREQEKERQLICYNFFEDYNPIGNELEERKEQEIWQKYGHEIPLFNSKLTKQGKGESRLWAKLLGYDIELIAGLGTKICQFPYCEKSYSRSNNLRNHQDKEKHFYCNYENCGGEDEDQVEIFASRELLEAHYESVHEFHKCPCCNKNCRNVMSMLSHLRQSAKTNGVCIECGNIVVCKEFVNHMNDEHDGYEGFII</sequence>
<feature type="compositionally biased region" description="Basic and acidic residues" evidence="1">
    <location>
        <begin position="295"/>
        <end position="304"/>
    </location>
</feature>
<dbReference type="Proteomes" id="UP001107558">
    <property type="component" value="Chromosome 1"/>
</dbReference>
<evidence type="ECO:0000256" key="2">
    <source>
        <dbReference type="SAM" id="Phobius"/>
    </source>
</evidence>
<keyword evidence="2" id="KW-1133">Transmembrane helix</keyword>
<keyword evidence="6" id="KW-1185">Reference proteome</keyword>
<feature type="compositionally biased region" description="Acidic residues" evidence="1">
    <location>
        <begin position="325"/>
        <end position="344"/>
    </location>
</feature>
<evidence type="ECO:0000313" key="6">
    <source>
        <dbReference type="Proteomes" id="UP001107558"/>
    </source>
</evidence>
<feature type="compositionally biased region" description="Basic residues" evidence="1">
    <location>
        <begin position="348"/>
        <end position="357"/>
    </location>
</feature>
<evidence type="ECO:0000256" key="3">
    <source>
        <dbReference type="SAM" id="SignalP"/>
    </source>
</evidence>
<feature type="signal peptide" evidence="3">
    <location>
        <begin position="1"/>
        <end position="20"/>
    </location>
</feature>
<feature type="chain" id="PRO_5039917299" description="C2H2-type domain-containing protein" evidence="3">
    <location>
        <begin position="21"/>
        <end position="1531"/>
    </location>
</feature>
<dbReference type="InterPro" id="IPR013087">
    <property type="entry name" value="Znf_C2H2_type"/>
</dbReference>
<accession>A0A9J6CMQ8</accession>
<organism evidence="5 6">
    <name type="scientific">Polypedilum vanderplanki</name>
    <name type="common">Sleeping chironomid midge</name>
    <dbReference type="NCBI Taxonomy" id="319348"/>
    <lineage>
        <taxon>Eukaryota</taxon>
        <taxon>Metazoa</taxon>
        <taxon>Ecdysozoa</taxon>
        <taxon>Arthropoda</taxon>
        <taxon>Hexapoda</taxon>
        <taxon>Insecta</taxon>
        <taxon>Pterygota</taxon>
        <taxon>Neoptera</taxon>
        <taxon>Endopterygota</taxon>
        <taxon>Diptera</taxon>
        <taxon>Nematocera</taxon>
        <taxon>Chironomoidea</taxon>
        <taxon>Chironomidae</taxon>
        <taxon>Chironominae</taxon>
        <taxon>Polypedilum</taxon>
        <taxon>Polypedilum</taxon>
    </lineage>
</organism>
<dbReference type="Gene3D" id="3.30.160.60">
    <property type="entry name" value="Classic Zinc Finger"/>
    <property type="match status" value="1"/>
</dbReference>
<feature type="region of interest" description="Disordered" evidence="1">
    <location>
        <begin position="293"/>
        <end position="360"/>
    </location>
</feature>
<keyword evidence="2" id="KW-0472">Membrane</keyword>
<evidence type="ECO:0000256" key="1">
    <source>
        <dbReference type="SAM" id="MobiDB-lite"/>
    </source>
</evidence>
<feature type="transmembrane region" description="Helical" evidence="2">
    <location>
        <begin position="217"/>
        <end position="245"/>
    </location>
</feature>
<gene>
    <name evidence="5" type="ORF">PVAND_012851</name>
</gene>
<dbReference type="EMBL" id="JADBJN010000001">
    <property type="protein sequence ID" value="KAG5683578.1"/>
    <property type="molecule type" value="Genomic_DNA"/>
</dbReference>
<evidence type="ECO:0000313" key="5">
    <source>
        <dbReference type="EMBL" id="KAG5683578.1"/>
    </source>
</evidence>
<proteinExistence type="predicted"/>